<evidence type="ECO:0000313" key="8">
    <source>
        <dbReference type="Proteomes" id="UP000076078"/>
    </source>
</evidence>
<dbReference type="EMBL" id="LODT01000051">
    <property type="protein sequence ID" value="KYQ88319.1"/>
    <property type="molecule type" value="Genomic_DNA"/>
</dbReference>
<dbReference type="InterPro" id="IPR011989">
    <property type="entry name" value="ARM-like"/>
</dbReference>
<dbReference type="InParanoid" id="A0A151Z2Z2"/>
<dbReference type="PANTHER" id="PTHR48012:SF26">
    <property type="entry name" value="SERINE_THREONINE-PROTEIN KINASE DDB_G0283821-RELATED"/>
    <property type="match status" value="1"/>
</dbReference>
<dbReference type="PROSITE" id="PS00108">
    <property type="entry name" value="PROTEIN_KINASE_ST"/>
    <property type="match status" value="1"/>
</dbReference>
<dbReference type="InterPro" id="IPR000719">
    <property type="entry name" value="Prot_kinase_dom"/>
</dbReference>
<gene>
    <name evidence="7" type="ORF">DLAC_11015</name>
</gene>
<feature type="compositionally biased region" description="Low complexity" evidence="5">
    <location>
        <begin position="450"/>
        <end position="487"/>
    </location>
</feature>
<dbReference type="GO" id="GO:0004674">
    <property type="term" value="F:protein serine/threonine kinase activity"/>
    <property type="evidence" value="ECO:0007669"/>
    <property type="project" value="UniProtKB-EC"/>
</dbReference>
<feature type="domain" description="Protein kinase" evidence="6">
    <location>
        <begin position="44"/>
        <end position="305"/>
    </location>
</feature>
<dbReference type="Gene3D" id="1.10.510.10">
    <property type="entry name" value="Transferase(Phosphotransferase) domain 1"/>
    <property type="match status" value="1"/>
</dbReference>
<feature type="compositionally biased region" description="Polar residues" evidence="5">
    <location>
        <begin position="363"/>
        <end position="375"/>
    </location>
</feature>
<dbReference type="Gene3D" id="1.25.10.10">
    <property type="entry name" value="Leucine-rich Repeat Variant"/>
    <property type="match status" value="1"/>
</dbReference>
<evidence type="ECO:0000259" key="6">
    <source>
        <dbReference type="PROSITE" id="PS50011"/>
    </source>
</evidence>
<sequence length="1234" mass="137820">MDKPPRKDTDSSSNESKNTLFNQLNNHDSAKGQTIVGRESCGEYILMDIIGKGGFGVVYKGLHRTMGFFVAIKKIRVTRKKKKDDQAQFETQSSLMAEINLLKVLSHHNIVRYIEHIPTSSHSYIIMEFIENGSLEKIIKKYGLLPESLISVYISQVLHGLDYLHRQGVIHRDIKAANLLISTDGSIKLADFGVATKVSDLSTDNPDDSFAGTPYWMAPEVIQMQGISTACDVWSLGCTIIELITGAPPYFGLAPASALFKIVQEDHPPIPPGISAALQDFLLQCFKKDENMRSNAKQLLSHPWLKNIQQRNPDSQVKNARAEILSYNAQLQEVITSTTSSIETRPRSKVNHPPTPSDAITHPVSNQIPLSQSPGTHVPWVQPTASNPHKITSIDKTSSLGKLQLASPRGTLPKGIQPQPVPTLPIQTPISKPKTTEPKLNSSSGQISQNSAVTTVGNNNNSNNNNALPSSPQMSPSINSSSGSSSPKNNLKLPKLNRFIEKDDEDQDEFFESTNSLLPFKSQAQQSQSPLALKNQQNQKQQNDKDEFDGFSSDEDDNTKQQPQQVQNNNNAIKKRSIRLAVKKDEEWNSEIEDTFDSIAFSETESQRTLNIHDKYKEQVTKTIIDLIVNLNGPNQTAETLIGICQNLSELFQSYPEERRLMITNGENGVYYRLPIISVLEILESQGAQSHNLCLQLLKLINLCMIKEKNIQEIICLMNGIPIITNFSRRKEYPETIREEVSKFVLTLCSTSAFSLNMFITGSRGCRVLVELLDSDYFNGFTLIHNSLDTISLIFKMNTPRTALCHLFAKSQLMYRLSLLLNQIFASPNQPPPPPIESTSKTSPSTPPSSNTPKPRSPPQLTRSASVQNLSKDQFEKVIAYSVKAADILLFFSSTGDSLVKEEMANENVIRNIVGLLNEIYTWRAITSDIRSFLLKILKVIKNLSMDSNSIRSKLDQSNVIPTLINFLKLSDHQHGINKITEIYNQCINALYYLLLLDKQRQERALKGGMLPPLLRLINERGPLKEMALPILFDFVRNAATSRSILWDCNTLDVLLDIIQDQNWFADAIESIGAWATLEPQLIYDHLCQSQSTTGTSLKLITILDPSHIKHPSFQKSLLPLLNLINGSSLLLKSLIQNGHIITSLIECLKVDYNSPLSKITLLKITVSIVSFIKNNNNNNNTTNNTSKLLIQQEQSKVLVTTLQVIAENDESEIAKKIAIELLQDLKDLDFSSK</sequence>
<dbReference type="SUPFAM" id="SSF48371">
    <property type="entry name" value="ARM repeat"/>
    <property type="match status" value="1"/>
</dbReference>
<dbReference type="InterPro" id="IPR050629">
    <property type="entry name" value="STE20/SPS1-PAK"/>
</dbReference>
<accession>A0A151Z2Z2</accession>
<feature type="compositionally biased region" description="Acidic residues" evidence="5">
    <location>
        <begin position="546"/>
        <end position="557"/>
    </location>
</feature>
<keyword evidence="3 4" id="KW-0067">ATP-binding</keyword>
<evidence type="ECO:0000256" key="1">
    <source>
        <dbReference type="ARBA" id="ARBA00012513"/>
    </source>
</evidence>
<keyword evidence="8" id="KW-1185">Reference proteome</keyword>
<dbReference type="EC" id="2.7.11.1" evidence="1"/>
<keyword evidence="2 4" id="KW-0547">Nucleotide-binding</keyword>
<feature type="region of interest" description="Disordered" evidence="5">
    <location>
        <begin position="1"/>
        <end position="24"/>
    </location>
</feature>
<dbReference type="STRING" id="361077.A0A151Z2Z2"/>
<dbReference type="Proteomes" id="UP000076078">
    <property type="component" value="Unassembled WGS sequence"/>
</dbReference>
<dbReference type="PANTHER" id="PTHR48012">
    <property type="entry name" value="STERILE20-LIKE KINASE, ISOFORM B-RELATED"/>
    <property type="match status" value="1"/>
</dbReference>
<reference evidence="7 8" key="1">
    <citation type="submission" date="2015-12" db="EMBL/GenBank/DDBJ databases">
        <title>Dictyostelia acquired genes for synthesis and detection of signals that induce cell-type specialization by lateral gene transfer from prokaryotes.</title>
        <authorList>
            <person name="Gloeckner G."/>
            <person name="Schaap P."/>
        </authorList>
    </citation>
    <scope>NUCLEOTIDE SEQUENCE [LARGE SCALE GENOMIC DNA]</scope>
    <source>
        <strain evidence="7 8">TK</strain>
    </source>
</reference>
<dbReference type="OMA" id="STACDVW"/>
<comment type="caution">
    <text evidence="7">The sequence shown here is derived from an EMBL/GenBank/DDBJ whole genome shotgun (WGS) entry which is preliminary data.</text>
</comment>
<proteinExistence type="predicted"/>
<feature type="region of interest" description="Disordered" evidence="5">
    <location>
        <begin position="338"/>
        <end position="492"/>
    </location>
</feature>
<dbReference type="InterPro" id="IPR008271">
    <property type="entry name" value="Ser/Thr_kinase_AS"/>
</dbReference>
<protein>
    <recommendedName>
        <fullName evidence="1">non-specific serine/threonine protein kinase</fullName>
        <ecNumber evidence="1">2.7.11.1</ecNumber>
    </recommendedName>
</protein>
<feature type="compositionally biased region" description="Low complexity" evidence="5">
    <location>
        <begin position="560"/>
        <end position="571"/>
    </location>
</feature>
<organism evidence="7 8">
    <name type="scientific">Tieghemostelium lacteum</name>
    <name type="common">Slime mold</name>
    <name type="synonym">Dictyostelium lacteum</name>
    <dbReference type="NCBI Taxonomy" id="361077"/>
    <lineage>
        <taxon>Eukaryota</taxon>
        <taxon>Amoebozoa</taxon>
        <taxon>Evosea</taxon>
        <taxon>Eumycetozoa</taxon>
        <taxon>Dictyostelia</taxon>
        <taxon>Dictyosteliales</taxon>
        <taxon>Raperosteliaceae</taxon>
        <taxon>Tieghemostelium</taxon>
    </lineage>
</organism>
<feature type="compositionally biased region" description="Basic and acidic residues" evidence="5">
    <location>
        <begin position="1"/>
        <end position="10"/>
    </location>
</feature>
<dbReference type="InterPro" id="IPR016024">
    <property type="entry name" value="ARM-type_fold"/>
</dbReference>
<evidence type="ECO:0000256" key="3">
    <source>
        <dbReference type="ARBA" id="ARBA00022840"/>
    </source>
</evidence>
<dbReference type="CDD" id="cd06627">
    <property type="entry name" value="STKc_Cdc7_like"/>
    <property type="match status" value="1"/>
</dbReference>
<feature type="compositionally biased region" description="Low complexity" evidence="5">
    <location>
        <begin position="837"/>
        <end position="854"/>
    </location>
</feature>
<feature type="compositionally biased region" description="Low complexity" evidence="5">
    <location>
        <begin position="522"/>
        <end position="541"/>
    </location>
</feature>
<evidence type="ECO:0000256" key="2">
    <source>
        <dbReference type="ARBA" id="ARBA00022741"/>
    </source>
</evidence>
<dbReference type="AlphaFoldDB" id="A0A151Z2Z2"/>
<dbReference type="SMART" id="SM00220">
    <property type="entry name" value="S_TKc"/>
    <property type="match status" value="1"/>
</dbReference>
<feature type="compositionally biased region" description="Polar residues" evidence="5">
    <location>
        <begin position="383"/>
        <end position="401"/>
    </location>
</feature>
<evidence type="ECO:0000256" key="4">
    <source>
        <dbReference type="PROSITE-ProRule" id="PRU10141"/>
    </source>
</evidence>
<feature type="binding site" evidence="4">
    <location>
        <position position="74"/>
    </location>
    <ligand>
        <name>ATP</name>
        <dbReference type="ChEBI" id="CHEBI:30616"/>
    </ligand>
</feature>
<feature type="region of interest" description="Disordered" evidence="5">
    <location>
        <begin position="830"/>
        <end position="862"/>
    </location>
</feature>
<evidence type="ECO:0000256" key="5">
    <source>
        <dbReference type="SAM" id="MobiDB-lite"/>
    </source>
</evidence>
<dbReference type="GO" id="GO:0005737">
    <property type="term" value="C:cytoplasm"/>
    <property type="evidence" value="ECO:0007669"/>
    <property type="project" value="TreeGrafter"/>
</dbReference>
<feature type="compositionally biased region" description="Polar residues" evidence="5">
    <location>
        <begin position="11"/>
        <end position="24"/>
    </location>
</feature>
<dbReference type="SUPFAM" id="SSF56112">
    <property type="entry name" value="Protein kinase-like (PK-like)"/>
    <property type="match status" value="1"/>
</dbReference>
<dbReference type="PROSITE" id="PS50011">
    <property type="entry name" value="PROTEIN_KINASE_DOM"/>
    <property type="match status" value="1"/>
</dbReference>
<dbReference type="Pfam" id="PF00069">
    <property type="entry name" value="Pkinase"/>
    <property type="match status" value="1"/>
</dbReference>
<dbReference type="PROSITE" id="PS00107">
    <property type="entry name" value="PROTEIN_KINASE_ATP"/>
    <property type="match status" value="1"/>
</dbReference>
<dbReference type="OrthoDB" id="18045at2759"/>
<feature type="region of interest" description="Disordered" evidence="5">
    <location>
        <begin position="522"/>
        <end position="573"/>
    </location>
</feature>
<dbReference type="GO" id="GO:0005524">
    <property type="term" value="F:ATP binding"/>
    <property type="evidence" value="ECO:0007669"/>
    <property type="project" value="UniProtKB-UniRule"/>
</dbReference>
<evidence type="ECO:0000313" key="7">
    <source>
        <dbReference type="EMBL" id="KYQ88319.1"/>
    </source>
</evidence>
<dbReference type="InterPro" id="IPR011009">
    <property type="entry name" value="Kinase-like_dom_sf"/>
</dbReference>
<feature type="compositionally biased region" description="Polar residues" evidence="5">
    <location>
        <begin position="438"/>
        <end position="449"/>
    </location>
</feature>
<dbReference type="InterPro" id="IPR017441">
    <property type="entry name" value="Protein_kinase_ATP_BS"/>
</dbReference>
<name>A0A151Z2Z2_TIELA</name>